<comment type="caution">
    <text evidence="4">The sequence shown here is derived from an EMBL/GenBank/DDBJ whole genome shotgun (WGS) entry which is preliminary data.</text>
</comment>
<evidence type="ECO:0000256" key="3">
    <source>
        <dbReference type="ARBA" id="ARBA00022679"/>
    </source>
</evidence>
<dbReference type="InterPro" id="IPR002213">
    <property type="entry name" value="UDP_glucos_trans"/>
</dbReference>
<gene>
    <name evidence="4" type="ORF">Pmani_014019</name>
</gene>
<dbReference type="SUPFAM" id="SSF53756">
    <property type="entry name" value="UDP-Glycosyltransferase/glycogen phosphorylase"/>
    <property type="match status" value="1"/>
</dbReference>
<dbReference type="Proteomes" id="UP001292094">
    <property type="component" value="Unassembled WGS sequence"/>
</dbReference>
<keyword evidence="5" id="KW-1185">Reference proteome</keyword>
<proteinExistence type="inferred from homology"/>
<dbReference type="PANTHER" id="PTHR48043:SF159">
    <property type="entry name" value="EG:EG0003.4 PROTEIN-RELATED"/>
    <property type="match status" value="1"/>
</dbReference>
<dbReference type="GO" id="GO:0008194">
    <property type="term" value="F:UDP-glycosyltransferase activity"/>
    <property type="evidence" value="ECO:0007669"/>
    <property type="project" value="InterPro"/>
</dbReference>
<feature type="non-terminal residue" evidence="4">
    <location>
        <position position="189"/>
    </location>
</feature>
<evidence type="ECO:0008006" key="6">
    <source>
        <dbReference type="Google" id="ProtNLM"/>
    </source>
</evidence>
<dbReference type="EMBL" id="JAWZYT010001193">
    <property type="protein sequence ID" value="KAK4314718.1"/>
    <property type="molecule type" value="Genomic_DNA"/>
</dbReference>
<protein>
    <recommendedName>
        <fullName evidence="6">UDP-glucuronosyltransferase</fullName>
    </recommendedName>
</protein>
<evidence type="ECO:0000313" key="5">
    <source>
        <dbReference type="Proteomes" id="UP001292094"/>
    </source>
</evidence>
<organism evidence="4 5">
    <name type="scientific">Petrolisthes manimaculis</name>
    <dbReference type="NCBI Taxonomy" id="1843537"/>
    <lineage>
        <taxon>Eukaryota</taxon>
        <taxon>Metazoa</taxon>
        <taxon>Ecdysozoa</taxon>
        <taxon>Arthropoda</taxon>
        <taxon>Crustacea</taxon>
        <taxon>Multicrustacea</taxon>
        <taxon>Malacostraca</taxon>
        <taxon>Eumalacostraca</taxon>
        <taxon>Eucarida</taxon>
        <taxon>Decapoda</taxon>
        <taxon>Pleocyemata</taxon>
        <taxon>Anomura</taxon>
        <taxon>Galatheoidea</taxon>
        <taxon>Porcellanidae</taxon>
        <taxon>Petrolisthes</taxon>
    </lineage>
</organism>
<evidence type="ECO:0000256" key="2">
    <source>
        <dbReference type="ARBA" id="ARBA00022676"/>
    </source>
</evidence>
<sequence length="189" mass="21294">MDMFAMRGGEQHALKDIVLGMPEVARKLYSDPQVMEIWHGRHQYDAIIINSAINEMAFPFLLDVSVPFITFSPTGTEPLQLSYLGNMVSPAALPSVILPYHDSLTLWERLVNTLTTLALRYVLRRRLMVPLTAALKETFPHLPDPYSLYPKQALNLLNRHHLLDGALPLLPNQVEVGCLTCRPAMPLPK</sequence>
<accession>A0AAE1U8T3</accession>
<name>A0AAE1U8T3_9EUCA</name>
<dbReference type="Pfam" id="PF00201">
    <property type="entry name" value="UDPGT"/>
    <property type="match status" value="1"/>
</dbReference>
<evidence type="ECO:0000313" key="4">
    <source>
        <dbReference type="EMBL" id="KAK4314718.1"/>
    </source>
</evidence>
<dbReference type="InterPro" id="IPR050271">
    <property type="entry name" value="UDP-glycosyltransferase"/>
</dbReference>
<comment type="similarity">
    <text evidence="1">Belongs to the UDP-glycosyltransferase family.</text>
</comment>
<evidence type="ECO:0000256" key="1">
    <source>
        <dbReference type="ARBA" id="ARBA00009995"/>
    </source>
</evidence>
<reference evidence="4" key="1">
    <citation type="submission" date="2023-11" db="EMBL/GenBank/DDBJ databases">
        <title>Genome assemblies of two species of porcelain crab, Petrolisthes cinctipes and Petrolisthes manimaculis (Anomura: Porcellanidae).</title>
        <authorList>
            <person name="Angst P."/>
        </authorList>
    </citation>
    <scope>NUCLEOTIDE SEQUENCE</scope>
    <source>
        <strain evidence="4">PB745_02</strain>
        <tissue evidence="4">Gill</tissue>
    </source>
</reference>
<keyword evidence="2" id="KW-0328">Glycosyltransferase</keyword>
<keyword evidence="3" id="KW-0808">Transferase</keyword>
<dbReference type="AlphaFoldDB" id="A0AAE1U8T3"/>
<dbReference type="PANTHER" id="PTHR48043">
    <property type="entry name" value="EG:EG0003.4 PROTEIN-RELATED"/>
    <property type="match status" value="1"/>
</dbReference>